<proteinExistence type="predicted"/>
<dbReference type="AlphaFoldDB" id="A0A4Z0P4E3"/>
<dbReference type="EMBL" id="SRLA01000003">
    <property type="protein sequence ID" value="TGE06089.1"/>
    <property type="molecule type" value="Genomic_DNA"/>
</dbReference>
<gene>
    <name evidence="1" type="ORF">EU556_14575</name>
</gene>
<dbReference type="OrthoDB" id="655382at2"/>
<dbReference type="RefSeq" id="WP_135434881.1">
    <property type="nucleotide sequence ID" value="NZ_SRLA01000003.1"/>
</dbReference>
<keyword evidence="2" id="KW-1185">Reference proteome</keyword>
<protein>
    <submittedName>
        <fullName evidence="1">Uncharacterized protein</fullName>
    </submittedName>
</protein>
<accession>A0A4Z0P4E3</accession>
<sequence>MNKLYLFGAITSGLLVAHPIYSQTTTSESSPALTSVANYRQKYAEGIDINSRLYNGPEYIFYDKYYRNNTGHQFFSKAEEQLGKIEYDGQQFTNIPILYDIHLGQVVLTHPSSTLKFRLVNEKVKSFSLLGHTFVRLTTPTVEKPLITTGFYDLLFNQGLQVYAKWDKEMKTKAEQGVVHAIFTEHVNYFAYKDTAYYRISSINDLANLFPDKKSDIQKFARSNKLKFNKANRAATLVQLAQYAVSTTR</sequence>
<dbReference type="Proteomes" id="UP000298337">
    <property type="component" value="Unassembled WGS sequence"/>
</dbReference>
<name>A0A4Z0P4E3_9BACT</name>
<evidence type="ECO:0000313" key="1">
    <source>
        <dbReference type="EMBL" id="TGE06089.1"/>
    </source>
</evidence>
<reference evidence="1 2" key="1">
    <citation type="submission" date="2019-04" db="EMBL/GenBank/DDBJ databases">
        <authorList>
            <person name="Feng G."/>
            <person name="Zhang J."/>
            <person name="Zhu H."/>
        </authorList>
    </citation>
    <scope>NUCLEOTIDE SEQUENCE [LARGE SCALE GENOMIC DNA]</scope>
    <source>
        <strain evidence="1 2">92R-1</strain>
    </source>
</reference>
<organism evidence="1 2">
    <name type="scientific">Hymenobacter fodinae</name>
    <dbReference type="NCBI Taxonomy" id="2510796"/>
    <lineage>
        <taxon>Bacteria</taxon>
        <taxon>Pseudomonadati</taxon>
        <taxon>Bacteroidota</taxon>
        <taxon>Cytophagia</taxon>
        <taxon>Cytophagales</taxon>
        <taxon>Hymenobacteraceae</taxon>
        <taxon>Hymenobacter</taxon>
    </lineage>
</organism>
<comment type="caution">
    <text evidence="1">The sequence shown here is derived from an EMBL/GenBank/DDBJ whole genome shotgun (WGS) entry which is preliminary data.</text>
</comment>
<evidence type="ECO:0000313" key="2">
    <source>
        <dbReference type="Proteomes" id="UP000298337"/>
    </source>
</evidence>